<protein>
    <submittedName>
        <fullName evidence="2">Uncharacterized protein</fullName>
    </submittedName>
</protein>
<sequence>MPEGNAELTNYVKQRWTEDPRREQTRSSNTFGSAGASWSMNSGRSEAVADDRAFTRTRPGYSVSQSLIAEDPKIIEERTRLAGGLVESGIALNKQGTYDTLMKVVMGSIGPKYSSVPNLRNPTVDVGSFSKLSERDVDRSSISSSADRSDYMKRSSNPLVRSPLLSFSSGEGVIDGSPMLDSSIKFRRSLRTAVIHLRHRQNPGEETHLLQRKVRAGEISNTPQQSSWMKTDSSELQFNKAVARPEYALQSFERPLAYAGRGYRGGGANRNMRR</sequence>
<gene>
    <name evidence="2" type="ORF">SVUK_LOCUS702</name>
</gene>
<organism evidence="2 3">
    <name type="scientific">Strongylus vulgaris</name>
    <name type="common">Blood worm</name>
    <dbReference type="NCBI Taxonomy" id="40348"/>
    <lineage>
        <taxon>Eukaryota</taxon>
        <taxon>Metazoa</taxon>
        <taxon>Ecdysozoa</taxon>
        <taxon>Nematoda</taxon>
        <taxon>Chromadorea</taxon>
        <taxon>Rhabditida</taxon>
        <taxon>Rhabditina</taxon>
        <taxon>Rhabditomorpha</taxon>
        <taxon>Strongyloidea</taxon>
        <taxon>Strongylidae</taxon>
        <taxon>Strongylus</taxon>
    </lineage>
</organism>
<dbReference type="EMBL" id="UYYB01001230">
    <property type="protein sequence ID" value="VDM65704.1"/>
    <property type="molecule type" value="Genomic_DNA"/>
</dbReference>
<reference evidence="2 3" key="1">
    <citation type="submission" date="2018-11" db="EMBL/GenBank/DDBJ databases">
        <authorList>
            <consortium name="Pathogen Informatics"/>
        </authorList>
    </citation>
    <scope>NUCLEOTIDE SEQUENCE [LARGE SCALE GENOMIC DNA]</scope>
</reference>
<proteinExistence type="predicted"/>
<dbReference type="AlphaFoldDB" id="A0A3P7IJG2"/>
<dbReference type="OrthoDB" id="10665567at2759"/>
<evidence type="ECO:0000313" key="2">
    <source>
        <dbReference type="EMBL" id="VDM65704.1"/>
    </source>
</evidence>
<accession>A0A3P7IJG2</accession>
<feature type="region of interest" description="Disordered" evidence="1">
    <location>
        <begin position="16"/>
        <end position="44"/>
    </location>
</feature>
<evidence type="ECO:0000256" key="1">
    <source>
        <dbReference type="SAM" id="MobiDB-lite"/>
    </source>
</evidence>
<name>A0A3P7IJG2_STRVU</name>
<keyword evidence="3" id="KW-1185">Reference proteome</keyword>
<feature type="compositionally biased region" description="Polar residues" evidence="1">
    <location>
        <begin position="26"/>
        <end position="44"/>
    </location>
</feature>
<feature type="compositionally biased region" description="Basic and acidic residues" evidence="1">
    <location>
        <begin position="16"/>
        <end position="25"/>
    </location>
</feature>
<evidence type="ECO:0000313" key="3">
    <source>
        <dbReference type="Proteomes" id="UP000270094"/>
    </source>
</evidence>
<dbReference type="Proteomes" id="UP000270094">
    <property type="component" value="Unassembled WGS sequence"/>
</dbReference>